<dbReference type="EMBL" id="VUYU01000003">
    <property type="protein sequence ID" value="NHZ33252.1"/>
    <property type="molecule type" value="Genomic_DNA"/>
</dbReference>
<reference evidence="1 2" key="1">
    <citation type="submission" date="2019-09" db="EMBL/GenBank/DDBJ databases">
        <title>Taxonomy of Antarctic Massilia spp.: description of Massilia rubra sp. nov., Massilia aquatica sp. nov., Massilia mucilaginosa sp. nov., Massilia frigida sp. nov. isolated from streams, lakes and regoliths.</title>
        <authorList>
            <person name="Holochova P."/>
            <person name="Sedlacek I."/>
            <person name="Kralova S."/>
            <person name="Maslanova I."/>
            <person name="Busse H.-J."/>
            <person name="Stankova E."/>
            <person name="Vrbovska V."/>
            <person name="Kovarovic V."/>
            <person name="Bartak M."/>
            <person name="Svec P."/>
            <person name="Pantucek R."/>
        </authorList>
    </citation>
    <scope>NUCLEOTIDE SEQUENCE [LARGE SCALE GENOMIC DNA]</scope>
    <source>
        <strain evidence="1 2">CCM 8692</strain>
    </source>
</reference>
<protein>
    <submittedName>
        <fullName evidence="1">Uncharacterized protein</fullName>
    </submittedName>
</protein>
<dbReference type="RefSeq" id="WP_167222716.1">
    <property type="nucleotide sequence ID" value="NZ_VUYU01000003.1"/>
</dbReference>
<proteinExistence type="predicted"/>
<name>A0ABX0LG90_9BURK</name>
<comment type="caution">
    <text evidence="1">The sequence shown here is derived from an EMBL/GenBank/DDBJ whole genome shotgun (WGS) entry which is preliminary data.</text>
</comment>
<gene>
    <name evidence="1" type="ORF">F0185_06575</name>
</gene>
<evidence type="ECO:0000313" key="1">
    <source>
        <dbReference type="EMBL" id="NHZ33252.1"/>
    </source>
</evidence>
<organism evidence="1 2">
    <name type="scientific">Massilia rubra</name>
    <dbReference type="NCBI Taxonomy" id="2607910"/>
    <lineage>
        <taxon>Bacteria</taxon>
        <taxon>Pseudomonadati</taxon>
        <taxon>Pseudomonadota</taxon>
        <taxon>Betaproteobacteria</taxon>
        <taxon>Burkholderiales</taxon>
        <taxon>Oxalobacteraceae</taxon>
        <taxon>Telluria group</taxon>
        <taxon>Massilia</taxon>
    </lineage>
</organism>
<evidence type="ECO:0000313" key="2">
    <source>
        <dbReference type="Proteomes" id="UP000785613"/>
    </source>
</evidence>
<dbReference type="Proteomes" id="UP000785613">
    <property type="component" value="Unassembled WGS sequence"/>
</dbReference>
<keyword evidence="2" id="KW-1185">Reference proteome</keyword>
<accession>A0ABX0LG90</accession>
<sequence length="68" mass="7982">MKNTNRCSTDRQSMRIQEKMVAPAGQQPDDDRARRLEVLKGTFGMWKGRPDLPQDGLQYQLEMRAEWD</sequence>